<evidence type="ECO:0000313" key="2">
    <source>
        <dbReference type="EMBL" id="KMU74106.1"/>
    </source>
</evidence>
<feature type="compositionally biased region" description="Polar residues" evidence="1">
    <location>
        <begin position="81"/>
        <end position="93"/>
    </location>
</feature>
<reference evidence="3" key="1">
    <citation type="journal article" date="2010" name="Genome Res.">
        <title>Population genomic sequencing of Coccidioides fungi reveals recent hybridization and transposon control.</title>
        <authorList>
            <person name="Neafsey D.E."/>
            <person name="Barker B.M."/>
            <person name="Sharpton T.J."/>
            <person name="Stajich J.E."/>
            <person name="Park D.J."/>
            <person name="Whiston E."/>
            <person name="Hung C.-Y."/>
            <person name="McMahan C."/>
            <person name="White J."/>
            <person name="Sykes S."/>
            <person name="Heiman D."/>
            <person name="Young S."/>
            <person name="Zeng Q."/>
            <person name="Abouelleil A."/>
            <person name="Aftuck L."/>
            <person name="Bessette D."/>
            <person name="Brown A."/>
            <person name="FitzGerald M."/>
            <person name="Lui A."/>
            <person name="Macdonald J.P."/>
            <person name="Priest M."/>
            <person name="Orbach M.J."/>
            <person name="Galgiani J.N."/>
            <person name="Kirkland T.N."/>
            <person name="Cole G.T."/>
            <person name="Birren B.W."/>
            <person name="Henn M.R."/>
            <person name="Taylor J.W."/>
            <person name="Rounsley S.D."/>
        </authorList>
    </citation>
    <scope>NUCLEOTIDE SEQUENCE [LARGE SCALE GENOMIC DNA]</scope>
    <source>
        <strain evidence="3">RMSCC 3703</strain>
    </source>
</reference>
<evidence type="ECO:0000256" key="1">
    <source>
        <dbReference type="SAM" id="MobiDB-lite"/>
    </source>
</evidence>
<dbReference type="Proteomes" id="UP000054559">
    <property type="component" value="Unassembled WGS sequence"/>
</dbReference>
<evidence type="ECO:0000313" key="3">
    <source>
        <dbReference type="Proteomes" id="UP000054559"/>
    </source>
</evidence>
<proteinExistence type="predicted"/>
<sequence>MAPSSTAQSLSIGGYEVCERLIKSTAVWSEPTKEATVRFSESVGSGRLPSPCNYLRPIGRVGPLEEPLATHHHPAPRRSSFRTFTSWPMNSTI</sequence>
<organism evidence="2 3">
    <name type="scientific">Coccidioides immitis RMSCC 3703</name>
    <dbReference type="NCBI Taxonomy" id="454286"/>
    <lineage>
        <taxon>Eukaryota</taxon>
        <taxon>Fungi</taxon>
        <taxon>Dikarya</taxon>
        <taxon>Ascomycota</taxon>
        <taxon>Pezizomycotina</taxon>
        <taxon>Eurotiomycetes</taxon>
        <taxon>Eurotiomycetidae</taxon>
        <taxon>Onygenales</taxon>
        <taxon>Onygenaceae</taxon>
        <taxon>Coccidioides</taxon>
    </lineage>
</organism>
<gene>
    <name evidence="2" type="ORF">CISG_04035</name>
</gene>
<name>A0A0J8QNT4_COCIT</name>
<accession>A0A0J8QNT4</accession>
<feature type="compositionally biased region" description="Basic residues" evidence="1">
    <location>
        <begin position="70"/>
        <end position="80"/>
    </location>
</feature>
<dbReference type="EMBL" id="DS268133">
    <property type="protein sequence ID" value="KMU74106.1"/>
    <property type="molecule type" value="Genomic_DNA"/>
</dbReference>
<protein>
    <submittedName>
        <fullName evidence="2">Uncharacterized protein</fullName>
    </submittedName>
</protein>
<feature type="region of interest" description="Disordered" evidence="1">
    <location>
        <begin position="65"/>
        <end position="93"/>
    </location>
</feature>
<dbReference type="AlphaFoldDB" id="A0A0J8QNT4"/>